<dbReference type="EMBL" id="CP017080">
    <property type="protein sequence ID" value="AOH54100.1"/>
    <property type="molecule type" value="Genomic_DNA"/>
</dbReference>
<dbReference type="STRING" id="264697.ABE28_007025"/>
<name>A0A1B3XLK9_9BACI</name>
<keyword evidence="1" id="KW-0472">Membrane</keyword>
<dbReference type="KEGG" id="bmur:ABE28_007025"/>
<accession>A0A1B3XLK9</accession>
<organism evidence="2 3">
    <name type="scientific">Peribacillus muralis</name>
    <dbReference type="NCBI Taxonomy" id="264697"/>
    <lineage>
        <taxon>Bacteria</taxon>
        <taxon>Bacillati</taxon>
        <taxon>Bacillota</taxon>
        <taxon>Bacilli</taxon>
        <taxon>Bacillales</taxon>
        <taxon>Bacillaceae</taxon>
        <taxon>Peribacillus</taxon>
    </lineage>
</organism>
<keyword evidence="1" id="KW-1133">Transmembrane helix</keyword>
<protein>
    <submittedName>
        <fullName evidence="2">Uncharacterized protein</fullName>
    </submittedName>
</protein>
<keyword evidence="1" id="KW-0812">Transmembrane</keyword>
<evidence type="ECO:0000313" key="2">
    <source>
        <dbReference type="EMBL" id="AOH54100.1"/>
    </source>
</evidence>
<feature type="transmembrane region" description="Helical" evidence="1">
    <location>
        <begin position="39"/>
        <end position="62"/>
    </location>
</feature>
<gene>
    <name evidence="2" type="ORF">ABE28_007025</name>
</gene>
<keyword evidence="3" id="KW-1185">Reference proteome</keyword>
<dbReference type="Proteomes" id="UP000077926">
    <property type="component" value="Chromosome"/>
</dbReference>
<proteinExistence type="predicted"/>
<reference evidence="2 3" key="1">
    <citation type="submission" date="2016-08" db="EMBL/GenBank/DDBJ databases">
        <title>Complete genome sequence of Bacillus muralis G25-68, a strain with toxicity to nematodes.</title>
        <authorList>
            <person name="Zheng Z."/>
        </authorList>
    </citation>
    <scope>NUCLEOTIDE SEQUENCE [LARGE SCALE GENOMIC DNA]</scope>
    <source>
        <strain evidence="2 3">G25-68</strain>
    </source>
</reference>
<sequence>MQAQYLPYHYYPQSFMLQDEYRNGYGNDSGPEYWDDERFFPFFPLLAPVAFVAGLAVGPLLFNNRPPAYPPYPPPYPPYPPAYAYPPYPAYQGFQGYPLQQFGAQAQAGVSENINIYTQ</sequence>
<dbReference type="AlphaFoldDB" id="A0A1B3XLK9"/>
<evidence type="ECO:0000313" key="3">
    <source>
        <dbReference type="Proteomes" id="UP000077926"/>
    </source>
</evidence>
<evidence type="ECO:0000256" key="1">
    <source>
        <dbReference type="SAM" id="Phobius"/>
    </source>
</evidence>